<sequence>MKILLGLLLGCLSVTAWAATPAVPCKADIAVIGGTFINDAMLKSGKLKESFTLETPAGTSPTIYCGNYKNVPFYYINMHGDGKIVETWAALYQLRVKDAIGGATAGGINPAMKLHDLVVADDVIDFNIDRPLALPDAIYRKGDHPVPRYTPAMDPILRDILIDETQKRLKRGDAPVAGINLHKSGVIMQTRGGRFETAAEVRMLAKMGGDLVTMSVGSEVIYARMAGINYASLIAISNPAEGLGNWTWDTIREVYPRLNPVCLEIVLESLPKIAAIGNKPRVGDSLRIHPEMTSEKK</sequence>
<dbReference type="InterPro" id="IPR010044">
    <property type="entry name" value="MTAP"/>
</dbReference>
<dbReference type="Pfam" id="PF01048">
    <property type="entry name" value="PNP_UDP_1"/>
    <property type="match status" value="1"/>
</dbReference>
<dbReference type="PANTHER" id="PTHR42679:SF2">
    <property type="entry name" value="S-METHYL-5'-THIOADENOSINE PHOSPHORYLASE"/>
    <property type="match status" value="1"/>
</dbReference>
<dbReference type="InterPro" id="IPR035994">
    <property type="entry name" value="Nucleoside_phosphorylase_sf"/>
</dbReference>
<protein>
    <submittedName>
        <fullName evidence="5">5'-methylthioadenosine phosphorylase</fullName>
        <ecNumber evidence="5">2.4.2.28</ecNumber>
    </submittedName>
</protein>
<dbReference type="PANTHER" id="PTHR42679">
    <property type="entry name" value="S-METHYL-5'-THIOADENOSINE PHOSPHORYLASE"/>
    <property type="match status" value="1"/>
</dbReference>
<dbReference type="AlphaFoldDB" id="A0AAD0ZD15"/>
<organism evidence="5 6">
    <name type="scientific">Pseudomonas chlororaphis subsp. aureofaciens</name>
    <dbReference type="NCBI Taxonomy" id="587851"/>
    <lineage>
        <taxon>Bacteria</taxon>
        <taxon>Pseudomonadati</taxon>
        <taxon>Pseudomonadota</taxon>
        <taxon>Gammaproteobacteria</taxon>
        <taxon>Pseudomonadales</taxon>
        <taxon>Pseudomonadaceae</taxon>
        <taxon>Pseudomonas</taxon>
    </lineage>
</organism>
<dbReference type="GO" id="GO:0017061">
    <property type="term" value="F:S-methyl-5-thioadenosine phosphorylase activity"/>
    <property type="evidence" value="ECO:0007669"/>
    <property type="project" value="UniProtKB-EC"/>
</dbReference>
<proteinExistence type="predicted"/>
<dbReference type="RefSeq" id="WP_124301107.1">
    <property type="nucleotide sequence ID" value="NZ_CP027750.1"/>
</dbReference>
<dbReference type="GO" id="GO:0019509">
    <property type="term" value="P:L-methionine salvage from methylthioadenosine"/>
    <property type="evidence" value="ECO:0007669"/>
    <property type="project" value="TreeGrafter"/>
</dbReference>
<dbReference type="InterPro" id="IPR000845">
    <property type="entry name" value="Nucleoside_phosphorylase_d"/>
</dbReference>
<evidence type="ECO:0000313" key="5">
    <source>
        <dbReference type="EMBL" id="AZE27540.1"/>
    </source>
</evidence>
<dbReference type="Gene3D" id="3.40.50.1580">
    <property type="entry name" value="Nucleoside phosphorylase domain"/>
    <property type="match status" value="1"/>
</dbReference>
<dbReference type="SUPFAM" id="SSF53167">
    <property type="entry name" value="Purine and uridine phosphorylases"/>
    <property type="match status" value="1"/>
</dbReference>
<dbReference type="Proteomes" id="UP000280455">
    <property type="component" value="Chromosome"/>
</dbReference>
<evidence type="ECO:0000313" key="6">
    <source>
        <dbReference type="Proteomes" id="UP000280455"/>
    </source>
</evidence>
<dbReference type="EMBL" id="CP027750">
    <property type="protein sequence ID" value="AZE27540.1"/>
    <property type="molecule type" value="Genomic_DNA"/>
</dbReference>
<evidence type="ECO:0000256" key="2">
    <source>
        <dbReference type="ARBA" id="ARBA00022679"/>
    </source>
</evidence>
<feature type="chain" id="PRO_5041981149" evidence="3">
    <location>
        <begin position="19"/>
        <end position="297"/>
    </location>
</feature>
<keyword evidence="2 5" id="KW-0808">Transferase</keyword>
<reference evidence="5 6" key="1">
    <citation type="submission" date="2018-03" db="EMBL/GenBank/DDBJ databases">
        <title>Diversity of phytobeneficial traits revealed by whole-genome analysis of worldwide-isolated phenazine-producing Pseudomonas spp.</title>
        <authorList>
            <person name="Biessy A."/>
            <person name="Novinscak A."/>
            <person name="Blom J."/>
            <person name="Leger G."/>
            <person name="Thomashow L.S."/>
            <person name="Cazorla F.M."/>
            <person name="Josic D."/>
            <person name="Filion M."/>
        </authorList>
    </citation>
    <scope>NUCLEOTIDE SEQUENCE [LARGE SCALE GENOMIC DNA]</scope>
    <source>
        <strain evidence="5 6">ChPhzS24</strain>
    </source>
</reference>
<evidence type="ECO:0000256" key="1">
    <source>
        <dbReference type="ARBA" id="ARBA00022676"/>
    </source>
</evidence>
<dbReference type="EC" id="2.4.2.28" evidence="5"/>
<keyword evidence="1 5" id="KW-0328">Glycosyltransferase</keyword>
<feature type="domain" description="Nucleoside phosphorylase" evidence="4">
    <location>
        <begin position="29"/>
        <end position="268"/>
    </location>
</feature>
<dbReference type="GO" id="GO:0005829">
    <property type="term" value="C:cytosol"/>
    <property type="evidence" value="ECO:0007669"/>
    <property type="project" value="TreeGrafter"/>
</dbReference>
<name>A0AAD0ZD15_9PSED</name>
<keyword evidence="3" id="KW-0732">Signal</keyword>
<evidence type="ECO:0000256" key="3">
    <source>
        <dbReference type="SAM" id="SignalP"/>
    </source>
</evidence>
<evidence type="ECO:0000259" key="4">
    <source>
        <dbReference type="Pfam" id="PF01048"/>
    </source>
</evidence>
<accession>A0AAD0ZD15</accession>
<gene>
    <name evidence="5" type="ORF">C4K07_0728</name>
</gene>
<dbReference type="GO" id="GO:0009116">
    <property type="term" value="P:nucleoside metabolic process"/>
    <property type="evidence" value="ECO:0007669"/>
    <property type="project" value="InterPro"/>
</dbReference>
<feature type="signal peptide" evidence="3">
    <location>
        <begin position="1"/>
        <end position="18"/>
    </location>
</feature>